<proteinExistence type="predicted"/>
<keyword evidence="1" id="KW-0472">Membrane</keyword>
<evidence type="ECO:0000256" key="1">
    <source>
        <dbReference type="SAM" id="Phobius"/>
    </source>
</evidence>
<dbReference type="RefSeq" id="WP_038535641.1">
    <property type="nucleotide sequence ID" value="NZ_JAAFZF010000014.1"/>
</dbReference>
<keyword evidence="1" id="KW-1133">Transmembrane helix</keyword>
<organism evidence="2 3">
    <name type="scientific">Neobacillus sedimentimangrovi</name>
    <dbReference type="NCBI Taxonomy" id="2699460"/>
    <lineage>
        <taxon>Bacteria</taxon>
        <taxon>Bacillati</taxon>
        <taxon>Bacillota</taxon>
        <taxon>Bacilli</taxon>
        <taxon>Bacillales</taxon>
        <taxon>Bacillaceae</taxon>
        <taxon>Neobacillus</taxon>
    </lineage>
</organism>
<keyword evidence="1" id="KW-0812">Transmembrane</keyword>
<accession>A0ABS8QJ30</accession>
<evidence type="ECO:0000313" key="3">
    <source>
        <dbReference type="Proteomes" id="UP001162836"/>
    </source>
</evidence>
<dbReference type="Proteomes" id="UP001162836">
    <property type="component" value="Unassembled WGS sequence"/>
</dbReference>
<gene>
    <name evidence="2" type="ORF">LRS37_07960</name>
</gene>
<feature type="transmembrane region" description="Helical" evidence="1">
    <location>
        <begin position="41"/>
        <end position="61"/>
    </location>
</feature>
<reference evidence="2 3" key="1">
    <citation type="journal article" date="2023" name="Antonie Van Leeuwenhoek">
        <title>Unveiling the genomic potential of a novel thermostable glycoside hydrolases producing Neobacillus sedimentimangrovi UE25.</title>
        <authorList>
            <person name="Ejaz U."/>
            <person name="Saleem F."/>
            <person name="Rashid R."/>
            <person name="Hasan K.A."/>
            <person name="Syed M.N."/>
            <person name="Sohail M."/>
        </authorList>
    </citation>
    <scope>NUCLEOTIDE SEQUENCE [LARGE SCALE GENOMIC DNA]</scope>
    <source>
        <strain evidence="2 3">UE25</strain>
    </source>
</reference>
<comment type="caution">
    <text evidence="2">The sequence shown here is derived from an EMBL/GenBank/DDBJ whole genome shotgun (WGS) entry which is preliminary data.</text>
</comment>
<name>A0ABS8QJ30_9BACI</name>
<keyword evidence="3" id="KW-1185">Reference proteome</keyword>
<evidence type="ECO:0000313" key="2">
    <source>
        <dbReference type="EMBL" id="MCD4838810.1"/>
    </source>
</evidence>
<sequence length="258" mass="30599">MKIYDYYRDIASIRLNESIVALVPPTIIIGGNLSFFKNHEIMLFTLPFFFYSFISFHLYLFRMKQSFIIRRKMEKTELNRCNTSLFQSSSLLVMFLDVGTSQLQFYFPNGHMAGIIQKKRRRGFPFLGVPNQYTFTNQTGEIIGSFKVKRNNRIKIEVYDRENNFLGCYEKKRKSSEIIDAEGRFVGKLISSNAFMDERIINRDNEQSVRLRRGWMPLHWSEFFPEANTPVLTFSENLSKQEKLLQMSFLINEFFIER</sequence>
<protein>
    <submittedName>
        <fullName evidence="2">Uncharacterized protein</fullName>
    </submittedName>
</protein>
<dbReference type="EMBL" id="JAJODE010000017">
    <property type="protein sequence ID" value="MCD4838810.1"/>
    <property type="molecule type" value="Genomic_DNA"/>
</dbReference>